<name>A0ABY6GBB6_9BURK</name>
<dbReference type="EMBL" id="CP106881">
    <property type="protein sequence ID" value="UYG52340.1"/>
    <property type="molecule type" value="Genomic_DNA"/>
</dbReference>
<evidence type="ECO:0000313" key="2">
    <source>
        <dbReference type="Proteomes" id="UP001162800"/>
    </source>
</evidence>
<reference evidence="1" key="1">
    <citation type="submission" date="2022-09" db="EMBL/GenBank/DDBJ databases">
        <title>The complete genome of Acidovorax sp. 5MLIR.</title>
        <authorList>
            <person name="Liu L."/>
            <person name="Yue J."/>
            <person name="Yang F."/>
            <person name="Yuan J."/>
            <person name="Li L."/>
        </authorList>
    </citation>
    <scope>NUCLEOTIDE SEQUENCE</scope>
    <source>
        <strain evidence="1">5MLIR</strain>
    </source>
</reference>
<organism evidence="1 2">
    <name type="scientific">Comamonas endophytica</name>
    <dbReference type="NCBI Taxonomy" id="2949090"/>
    <lineage>
        <taxon>Bacteria</taxon>
        <taxon>Pseudomonadati</taxon>
        <taxon>Pseudomonadota</taxon>
        <taxon>Betaproteobacteria</taxon>
        <taxon>Burkholderiales</taxon>
        <taxon>Comamonadaceae</taxon>
        <taxon>Comamonas</taxon>
    </lineage>
</organism>
<evidence type="ECO:0000313" key="1">
    <source>
        <dbReference type="EMBL" id="UYG52340.1"/>
    </source>
</evidence>
<protein>
    <submittedName>
        <fullName evidence="1">Uncharacterized protein</fullName>
    </submittedName>
</protein>
<dbReference type="RefSeq" id="WP_255662700.1">
    <property type="nucleotide sequence ID" value="NZ_CP106881.1"/>
</dbReference>
<sequence length="44" mass="5005">MARRSLLLRVLGWALVALVLAGVFGMYTDPEFMRVMADQVWACF</sequence>
<gene>
    <name evidence="1" type="ORF">M9799_03615</name>
</gene>
<keyword evidence="2" id="KW-1185">Reference proteome</keyword>
<accession>A0ABY6GBB6</accession>
<proteinExistence type="predicted"/>
<dbReference type="Proteomes" id="UP001162800">
    <property type="component" value="Chromosome"/>
</dbReference>